<organism evidence="2 3">
    <name type="scientific">Macrostomum lignano</name>
    <dbReference type="NCBI Taxonomy" id="282301"/>
    <lineage>
        <taxon>Eukaryota</taxon>
        <taxon>Metazoa</taxon>
        <taxon>Spiralia</taxon>
        <taxon>Lophotrochozoa</taxon>
        <taxon>Platyhelminthes</taxon>
        <taxon>Rhabditophora</taxon>
        <taxon>Macrostomorpha</taxon>
        <taxon>Macrostomida</taxon>
        <taxon>Macrostomidae</taxon>
        <taxon>Macrostomum</taxon>
    </lineage>
</organism>
<feature type="region of interest" description="Disordered" evidence="1">
    <location>
        <begin position="70"/>
        <end position="113"/>
    </location>
</feature>
<feature type="compositionally biased region" description="Low complexity" evidence="1">
    <location>
        <begin position="70"/>
        <end position="90"/>
    </location>
</feature>
<evidence type="ECO:0000313" key="2">
    <source>
        <dbReference type="EMBL" id="PAA88688.1"/>
    </source>
</evidence>
<keyword evidence="3" id="KW-1185">Reference proteome</keyword>
<feature type="compositionally biased region" description="Basic and acidic residues" evidence="1">
    <location>
        <begin position="202"/>
        <end position="212"/>
    </location>
</feature>
<proteinExistence type="predicted"/>
<feature type="compositionally biased region" description="Polar residues" evidence="1">
    <location>
        <begin position="101"/>
        <end position="113"/>
    </location>
</feature>
<feature type="region of interest" description="Disordered" evidence="1">
    <location>
        <begin position="161"/>
        <end position="212"/>
    </location>
</feature>
<protein>
    <submittedName>
        <fullName evidence="2">Uncharacterized protein</fullName>
    </submittedName>
</protein>
<dbReference type="Proteomes" id="UP000215902">
    <property type="component" value="Unassembled WGS sequence"/>
</dbReference>
<feature type="compositionally biased region" description="Polar residues" evidence="1">
    <location>
        <begin position="174"/>
        <end position="201"/>
    </location>
</feature>
<comment type="caution">
    <text evidence="2">The sequence shown here is derived from an EMBL/GenBank/DDBJ whole genome shotgun (WGS) entry which is preliminary data.</text>
</comment>
<accession>A0A267GRM8</accession>
<evidence type="ECO:0000256" key="1">
    <source>
        <dbReference type="SAM" id="MobiDB-lite"/>
    </source>
</evidence>
<dbReference type="EMBL" id="NIVC01000178">
    <property type="protein sequence ID" value="PAA88688.1"/>
    <property type="molecule type" value="Genomic_DNA"/>
</dbReference>
<reference evidence="2 3" key="1">
    <citation type="submission" date="2017-06" db="EMBL/GenBank/DDBJ databases">
        <title>A platform for efficient transgenesis in Macrostomum lignano, a flatworm model organism for stem cell research.</title>
        <authorList>
            <person name="Berezikov E."/>
        </authorList>
    </citation>
    <scope>NUCLEOTIDE SEQUENCE [LARGE SCALE GENOMIC DNA]</scope>
    <source>
        <strain evidence="2">DV1</strain>
        <tissue evidence="2">Whole organism</tissue>
    </source>
</reference>
<dbReference type="AlphaFoldDB" id="A0A267GRM8"/>
<evidence type="ECO:0000313" key="3">
    <source>
        <dbReference type="Proteomes" id="UP000215902"/>
    </source>
</evidence>
<sequence>MPKSTRVSQPAMDPAYMKPMAYTASMETHDLGRRLSQAQLLQLASRNLNRSFEQGVLAGVSSIEPRLSYPASLSASSNSSTTSPSSSSTSRPRRRVSSAANIQRSPLMSTSNADVARREAVLQGEFDIISRSHVVRYEQDSAFKKDRRVTPEIMALQNSQHRLMPRGRSAAASGRQSTFTNRKDSQQTSASFRQPFGNSISKGRESKTKETR</sequence>
<gene>
    <name evidence="2" type="ORF">BOX15_Mlig028084g1</name>
</gene>
<name>A0A267GRM8_9PLAT</name>